<keyword evidence="1" id="KW-0472">Membrane</keyword>
<gene>
    <name evidence="2" type="ORF">KKR89_12695</name>
</gene>
<evidence type="ECO:0000313" key="2">
    <source>
        <dbReference type="EMBL" id="QWC15178.1"/>
    </source>
</evidence>
<name>A0ABX8GH70_9CELL</name>
<accession>A0ABX8GH70</accession>
<protein>
    <submittedName>
        <fullName evidence="2">Uncharacterized protein</fullName>
    </submittedName>
</protein>
<evidence type="ECO:0000256" key="1">
    <source>
        <dbReference type="SAM" id="Phobius"/>
    </source>
</evidence>
<reference evidence="2 3" key="1">
    <citation type="submission" date="2021-05" db="EMBL/GenBank/DDBJ databases">
        <title>Novel species in genus Cellulomonas.</title>
        <authorList>
            <person name="Zhang G."/>
        </authorList>
    </citation>
    <scope>NUCLEOTIDE SEQUENCE [LARGE SCALE GENOMIC DNA]</scope>
    <source>
        <strain evidence="3">zg-ZUI157</strain>
    </source>
</reference>
<keyword evidence="3" id="KW-1185">Reference proteome</keyword>
<organism evidence="2 3">
    <name type="scientific">Cellulomonas dongxiuzhuiae</name>
    <dbReference type="NCBI Taxonomy" id="2819979"/>
    <lineage>
        <taxon>Bacteria</taxon>
        <taxon>Bacillati</taxon>
        <taxon>Actinomycetota</taxon>
        <taxon>Actinomycetes</taxon>
        <taxon>Micrococcales</taxon>
        <taxon>Cellulomonadaceae</taxon>
        <taxon>Cellulomonas</taxon>
    </lineage>
</organism>
<keyword evidence="1" id="KW-0812">Transmembrane</keyword>
<evidence type="ECO:0000313" key="3">
    <source>
        <dbReference type="Proteomes" id="UP000679335"/>
    </source>
</evidence>
<dbReference type="RefSeq" id="WP_208195667.1">
    <property type="nucleotide sequence ID" value="NZ_CP076023.1"/>
</dbReference>
<proteinExistence type="predicted"/>
<keyword evidence="1" id="KW-1133">Transmembrane helix</keyword>
<dbReference type="EMBL" id="CP076023">
    <property type="protein sequence ID" value="QWC15178.1"/>
    <property type="molecule type" value="Genomic_DNA"/>
</dbReference>
<sequence length="464" mass="46320">MSRWRSRVVRGASGDDGAATVEYLGVVLVVIAIISSIVVGATPVGQVIAARLCEAFGSTCGGPSGPVDADGDRIPEDACTVRTDTEQVNGKVSIAFIDLGTEGTMVVEKMSDGTYRVTVSGEGGIDAVLSAGEAKGGLQIGDYGGSLELSASVSAGLFAGVGLQYDFDSKGDVDDFVNHVHRELVKSGAKGVLGSSNPAIGIGVDVGGWLIDKVTGYDYKPPSSPNSTYYEGGVSGNASASAGGILAGGSGSVDISNAMGFEVDHKTQDVTVYNRVTLDAEAAVQLGLSSSDGNWGQGAGGSAGIEMVVSTTVDKSGNVTGVSFDGAATAEGAMALTQLAGFPLDGSGGKGVQMSASFDVTDANRSQVLAALGGLGVMSVATGGAVSPQVAIPAILMEARRSGDITAQLLDVSNQNLVDAALSLKAPAIGGLGFELGASTSSSKSTDAFYLGSSGWKDWAACAA</sequence>
<dbReference type="Proteomes" id="UP000679335">
    <property type="component" value="Chromosome"/>
</dbReference>
<feature type="transmembrane region" description="Helical" evidence="1">
    <location>
        <begin position="21"/>
        <end position="41"/>
    </location>
</feature>